<dbReference type="GO" id="GO:0005737">
    <property type="term" value="C:cytoplasm"/>
    <property type="evidence" value="ECO:0007669"/>
    <property type="project" value="UniProtKB-ARBA"/>
</dbReference>
<dbReference type="NCBIfam" id="NF045485">
    <property type="entry name" value="FPPsyn"/>
    <property type="match status" value="1"/>
</dbReference>
<proteinExistence type="inferred from homology"/>
<dbReference type="STRING" id="1121409.SAMN02745124_02091"/>
<dbReference type="SFLD" id="SFLDG01017">
    <property type="entry name" value="Polyprenyl_Transferase_Like"/>
    <property type="match status" value="1"/>
</dbReference>
<organism evidence="8 9">
    <name type="scientific">Desulfofustis glycolicus DSM 9705</name>
    <dbReference type="NCBI Taxonomy" id="1121409"/>
    <lineage>
        <taxon>Bacteria</taxon>
        <taxon>Pseudomonadati</taxon>
        <taxon>Thermodesulfobacteriota</taxon>
        <taxon>Desulfobulbia</taxon>
        <taxon>Desulfobulbales</taxon>
        <taxon>Desulfocapsaceae</taxon>
        <taxon>Desulfofustis</taxon>
    </lineage>
</organism>
<dbReference type="Pfam" id="PF00348">
    <property type="entry name" value="polyprenyl_synt"/>
    <property type="match status" value="1"/>
</dbReference>
<keyword evidence="4" id="KW-0479">Metal-binding</keyword>
<evidence type="ECO:0000256" key="4">
    <source>
        <dbReference type="ARBA" id="ARBA00022723"/>
    </source>
</evidence>
<dbReference type="OrthoDB" id="9805316at2"/>
<dbReference type="CDD" id="cd00685">
    <property type="entry name" value="Trans_IPPS_HT"/>
    <property type="match status" value="1"/>
</dbReference>
<dbReference type="InterPro" id="IPR000092">
    <property type="entry name" value="Polyprenyl_synt"/>
</dbReference>
<evidence type="ECO:0000313" key="8">
    <source>
        <dbReference type="EMBL" id="SHH82857.1"/>
    </source>
</evidence>
<dbReference type="SUPFAM" id="SSF48576">
    <property type="entry name" value="Terpenoid synthases"/>
    <property type="match status" value="1"/>
</dbReference>
<evidence type="ECO:0000256" key="7">
    <source>
        <dbReference type="RuleBase" id="RU004466"/>
    </source>
</evidence>
<accession>A0A1M5W5V6</accession>
<dbReference type="InterPro" id="IPR053378">
    <property type="entry name" value="Prenyl_diphosphate_synthase"/>
</dbReference>
<dbReference type="InterPro" id="IPR033749">
    <property type="entry name" value="Polyprenyl_synt_CS"/>
</dbReference>
<evidence type="ECO:0000256" key="5">
    <source>
        <dbReference type="ARBA" id="ARBA00022842"/>
    </source>
</evidence>
<dbReference type="GO" id="GO:0004659">
    <property type="term" value="F:prenyltransferase activity"/>
    <property type="evidence" value="ECO:0007669"/>
    <property type="project" value="InterPro"/>
</dbReference>
<protein>
    <submittedName>
        <fullName evidence="8">Farnesyl-diphosphate synthase</fullName>
    </submittedName>
</protein>
<dbReference type="PROSITE" id="PS00723">
    <property type="entry name" value="POLYPRENYL_SYNTHASE_1"/>
    <property type="match status" value="1"/>
</dbReference>
<keyword evidence="5" id="KW-0460">Magnesium</keyword>
<dbReference type="PANTHER" id="PTHR43281">
    <property type="entry name" value="FARNESYL DIPHOSPHATE SYNTHASE"/>
    <property type="match status" value="1"/>
</dbReference>
<dbReference type="RefSeq" id="WP_073375828.1">
    <property type="nucleotide sequence ID" value="NZ_FQXS01000011.1"/>
</dbReference>
<dbReference type="PROSITE" id="PS00444">
    <property type="entry name" value="POLYPRENYL_SYNTHASE_2"/>
    <property type="match status" value="1"/>
</dbReference>
<keyword evidence="6" id="KW-0414">Isoprene biosynthesis</keyword>
<evidence type="ECO:0000256" key="1">
    <source>
        <dbReference type="ARBA" id="ARBA00001946"/>
    </source>
</evidence>
<comment type="similarity">
    <text evidence="2 7">Belongs to the FPP/GGPP synthase family.</text>
</comment>
<dbReference type="Proteomes" id="UP000184139">
    <property type="component" value="Unassembled WGS sequence"/>
</dbReference>
<reference evidence="8 9" key="1">
    <citation type="submission" date="2016-11" db="EMBL/GenBank/DDBJ databases">
        <authorList>
            <person name="Jaros S."/>
            <person name="Januszkiewicz K."/>
            <person name="Wedrychowicz H."/>
        </authorList>
    </citation>
    <scope>NUCLEOTIDE SEQUENCE [LARGE SCALE GENOMIC DNA]</scope>
    <source>
        <strain evidence="8 9">DSM 9705</strain>
    </source>
</reference>
<gene>
    <name evidence="8" type="ORF">SAMN02745124_02091</name>
</gene>
<comment type="cofactor">
    <cofactor evidence="1">
        <name>Mg(2+)</name>
        <dbReference type="ChEBI" id="CHEBI:18420"/>
    </cofactor>
</comment>
<dbReference type="GO" id="GO:0046872">
    <property type="term" value="F:metal ion binding"/>
    <property type="evidence" value="ECO:0007669"/>
    <property type="project" value="UniProtKB-KW"/>
</dbReference>
<keyword evidence="9" id="KW-1185">Reference proteome</keyword>
<dbReference type="InterPro" id="IPR008949">
    <property type="entry name" value="Isoprenoid_synthase_dom_sf"/>
</dbReference>
<name>A0A1M5W5V6_9BACT</name>
<dbReference type="PANTHER" id="PTHR43281:SF1">
    <property type="entry name" value="FARNESYL DIPHOSPHATE SYNTHASE"/>
    <property type="match status" value="1"/>
</dbReference>
<dbReference type="FunFam" id="1.10.600.10:FF:000001">
    <property type="entry name" value="Geranylgeranyl diphosphate synthase"/>
    <property type="match status" value="1"/>
</dbReference>
<dbReference type="AlphaFoldDB" id="A0A1M5W5V6"/>
<evidence type="ECO:0000256" key="2">
    <source>
        <dbReference type="ARBA" id="ARBA00006706"/>
    </source>
</evidence>
<evidence type="ECO:0000256" key="6">
    <source>
        <dbReference type="ARBA" id="ARBA00023229"/>
    </source>
</evidence>
<dbReference type="GO" id="GO:0016114">
    <property type="term" value="P:terpenoid biosynthetic process"/>
    <property type="evidence" value="ECO:0007669"/>
    <property type="project" value="UniProtKB-ARBA"/>
</dbReference>
<evidence type="ECO:0000313" key="9">
    <source>
        <dbReference type="Proteomes" id="UP000184139"/>
    </source>
</evidence>
<evidence type="ECO:0000256" key="3">
    <source>
        <dbReference type="ARBA" id="ARBA00022679"/>
    </source>
</evidence>
<dbReference type="EMBL" id="FQXS01000011">
    <property type="protein sequence ID" value="SHH82857.1"/>
    <property type="molecule type" value="Genomic_DNA"/>
</dbReference>
<keyword evidence="3 7" id="KW-0808">Transferase</keyword>
<sequence>MNDKQTAIKNYLAAGKATVEEALDRLMPAAQGPFADHIEAMRYSLFVGGKRIRPILCLAAVETIRDDGTMLQAMLPVACALECIHTYSLIHDDLPAMDNDDLRRGRPTNHKVHGEAAAILAGDGLLTFAFELLTRPDSNLTAARQLRIIELIARAAGPEGMVGGQALDIANENRKYPFSLLQTIHRSKTGALLTCSVQAGAVGAGATPAQETALVDYGAALGLAFQIVDDLLDATATTEQLGKTAGSDEVRGKATYPGYFGIAGTRDQARQAVEWAKTALNPLGERAERLHDLADYILSRSF</sequence>
<dbReference type="Gene3D" id="1.10.600.10">
    <property type="entry name" value="Farnesyl Diphosphate Synthase"/>
    <property type="match status" value="1"/>
</dbReference>
<dbReference type="SFLD" id="SFLDS00005">
    <property type="entry name" value="Isoprenoid_Synthase_Type_I"/>
    <property type="match status" value="1"/>
</dbReference>